<dbReference type="EMBL" id="QXGF01011149">
    <property type="protein sequence ID" value="KAE8916253.1"/>
    <property type="molecule type" value="Genomic_DNA"/>
</dbReference>
<evidence type="ECO:0000313" key="4">
    <source>
        <dbReference type="Proteomes" id="UP000429523"/>
    </source>
</evidence>
<dbReference type="AlphaFoldDB" id="A0A6A3PR81"/>
<evidence type="ECO:0000313" key="2">
    <source>
        <dbReference type="EMBL" id="KAE9049413.1"/>
    </source>
</evidence>
<gene>
    <name evidence="3" type="ORF">PF007_g31902</name>
    <name evidence="1" type="ORF">PF009_g33421</name>
    <name evidence="2" type="ORF">PF010_g33201</name>
</gene>
<organism evidence="3 5">
    <name type="scientific">Phytophthora fragariae</name>
    <dbReference type="NCBI Taxonomy" id="53985"/>
    <lineage>
        <taxon>Eukaryota</taxon>
        <taxon>Sar</taxon>
        <taxon>Stramenopiles</taxon>
        <taxon>Oomycota</taxon>
        <taxon>Peronosporomycetes</taxon>
        <taxon>Peronosporales</taxon>
        <taxon>Peronosporaceae</taxon>
        <taxon>Phytophthora</taxon>
    </lineage>
</organism>
<evidence type="ECO:0000313" key="3">
    <source>
        <dbReference type="EMBL" id="KAE9056705.1"/>
    </source>
</evidence>
<protein>
    <submittedName>
        <fullName evidence="3">Uncharacterized protein</fullName>
    </submittedName>
</protein>
<dbReference type="EMBL" id="QXFX01012166">
    <property type="protein sequence ID" value="KAE9049413.1"/>
    <property type="molecule type" value="Genomic_DNA"/>
</dbReference>
<name>A0A6A3PR81_9STRA</name>
<proteinExistence type="predicted"/>
<evidence type="ECO:0000313" key="5">
    <source>
        <dbReference type="Proteomes" id="UP000441208"/>
    </source>
</evidence>
<dbReference type="EMBL" id="QXFZ01007642">
    <property type="protein sequence ID" value="KAE9056705.1"/>
    <property type="molecule type" value="Genomic_DNA"/>
</dbReference>
<dbReference type="Proteomes" id="UP000429523">
    <property type="component" value="Unassembled WGS sequence"/>
</dbReference>
<evidence type="ECO:0000313" key="1">
    <source>
        <dbReference type="EMBL" id="KAE8916253.1"/>
    </source>
</evidence>
<comment type="caution">
    <text evidence="3">The sequence shown here is derived from an EMBL/GenBank/DDBJ whole genome shotgun (WGS) entry which is preliminary data.</text>
</comment>
<sequence length="50" mass="4958">MALSEIWSASHGLTSFWIMACACARPGMQSSSGSNGATGLIGSGVWGPAG</sequence>
<reference evidence="4 5" key="1">
    <citation type="submission" date="2018-08" db="EMBL/GenBank/DDBJ databases">
        <title>Genomic investigation of the strawberry pathogen Phytophthora fragariae indicates pathogenicity is determined by transcriptional variation in three key races.</title>
        <authorList>
            <person name="Adams T.M."/>
            <person name="Armitage A.D."/>
            <person name="Sobczyk M.K."/>
            <person name="Bates H.J."/>
            <person name="Dunwell J.M."/>
            <person name="Nellist C.F."/>
            <person name="Harrison R.J."/>
        </authorList>
    </citation>
    <scope>NUCLEOTIDE SEQUENCE [LARGE SCALE GENOMIC DNA]</scope>
    <source>
        <strain evidence="3 5">NOV-71</strain>
        <strain evidence="1 4">NOV-9</strain>
        <strain evidence="2 6">ONT-3</strain>
    </source>
</reference>
<dbReference type="Proteomes" id="UP000441208">
    <property type="component" value="Unassembled WGS sequence"/>
</dbReference>
<evidence type="ECO:0000313" key="6">
    <source>
        <dbReference type="Proteomes" id="UP000488956"/>
    </source>
</evidence>
<dbReference type="Proteomes" id="UP000488956">
    <property type="component" value="Unassembled WGS sequence"/>
</dbReference>
<accession>A0A6A3PR81</accession>